<feature type="coiled-coil region" evidence="1">
    <location>
        <begin position="87"/>
        <end position="174"/>
    </location>
</feature>
<feature type="region of interest" description="Disordered" evidence="2">
    <location>
        <begin position="1"/>
        <end position="34"/>
    </location>
</feature>
<feature type="coiled-coil region" evidence="1">
    <location>
        <begin position="611"/>
        <end position="638"/>
    </location>
</feature>
<feature type="compositionally biased region" description="Acidic residues" evidence="2">
    <location>
        <begin position="513"/>
        <end position="525"/>
    </location>
</feature>
<reference evidence="3" key="1">
    <citation type="submission" date="2021-05" db="EMBL/GenBank/DDBJ databases">
        <authorList>
            <person name="Alioto T."/>
            <person name="Alioto T."/>
            <person name="Gomez Garrido J."/>
        </authorList>
    </citation>
    <scope>NUCLEOTIDE SEQUENCE</scope>
</reference>
<evidence type="ECO:0000256" key="1">
    <source>
        <dbReference type="SAM" id="Coils"/>
    </source>
</evidence>
<feature type="compositionally biased region" description="Basic and acidic residues" evidence="2">
    <location>
        <begin position="340"/>
        <end position="354"/>
    </location>
</feature>
<organism evidence="3">
    <name type="scientific">Cacopsylla melanoneura</name>
    <dbReference type="NCBI Taxonomy" id="428564"/>
    <lineage>
        <taxon>Eukaryota</taxon>
        <taxon>Metazoa</taxon>
        <taxon>Ecdysozoa</taxon>
        <taxon>Arthropoda</taxon>
        <taxon>Hexapoda</taxon>
        <taxon>Insecta</taxon>
        <taxon>Pterygota</taxon>
        <taxon>Neoptera</taxon>
        <taxon>Paraneoptera</taxon>
        <taxon>Hemiptera</taxon>
        <taxon>Sternorrhyncha</taxon>
        <taxon>Psylloidea</taxon>
        <taxon>Psyllidae</taxon>
        <taxon>Psyllinae</taxon>
        <taxon>Cacopsylla</taxon>
    </lineage>
</organism>
<feature type="compositionally biased region" description="Basic and acidic residues" evidence="2">
    <location>
        <begin position="12"/>
        <end position="34"/>
    </location>
</feature>
<dbReference type="CDD" id="cd00229">
    <property type="entry name" value="SGNH_hydrolase"/>
    <property type="match status" value="1"/>
</dbReference>
<dbReference type="SUPFAM" id="SSF52266">
    <property type="entry name" value="SGNH hydrolase"/>
    <property type="match status" value="1"/>
</dbReference>
<evidence type="ECO:0000256" key="2">
    <source>
        <dbReference type="SAM" id="MobiDB-lite"/>
    </source>
</evidence>
<evidence type="ECO:0000313" key="3">
    <source>
        <dbReference type="EMBL" id="CAG6634214.1"/>
    </source>
</evidence>
<name>A0A8D8QMU9_9HEMI</name>
<feature type="region of interest" description="Disordered" evidence="2">
    <location>
        <begin position="336"/>
        <end position="369"/>
    </location>
</feature>
<accession>A0A8D8QMU9</accession>
<proteinExistence type="predicted"/>
<feature type="compositionally biased region" description="Basic and acidic residues" evidence="2">
    <location>
        <begin position="450"/>
        <end position="462"/>
    </location>
</feature>
<dbReference type="PANTHER" id="PTHR23159">
    <property type="entry name" value="CENTROSOMAL PROTEIN 2"/>
    <property type="match status" value="1"/>
</dbReference>
<dbReference type="AlphaFoldDB" id="A0A8D8QMU9"/>
<keyword evidence="1" id="KW-0175">Coiled coil</keyword>
<dbReference type="PANTHER" id="PTHR23159:SF31">
    <property type="entry name" value="CENTROSOME-ASSOCIATED PROTEIN CEP250 ISOFORM X1"/>
    <property type="match status" value="1"/>
</dbReference>
<dbReference type="EMBL" id="HBUF01085640">
    <property type="protein sequence ID" value="CAG6634214.1"/>
    <property type="molecule type" value="Transcribed_RNA"/>
</dbReference>
<protein>
    <submittedName>
        <fullName evidence="3">Uncharacterized protein</fullName>
    </submittedName>
</protein>
<feature type="region of interest" description="Disordered" evidence="2">
    <location>
        <begin position="432"/>
        <end position="567"/>
    </location>
</feature>
<feature type="coiled-coil region" evidence="1">
    <location>
        <begin position="203"/>
        <end position="269"/>
    </location>
</feature>
<sequence length="909" mass="105329">MNNKRSRSTVRSTKEKAFNNKMKPQKDKNTEDKNTSLIIDTMDNAEKTDYVELKYDITHLSELHNDKHISVIFDKLFKKLAKKYQDITTLGNELTTLKEQYEDLEKNNKDLENSKKQTENINKQITNDHEEEIQTLENKVKDKEDENEKLKDCINNLKEKETNMKVNIEQLTENENRNKVMRKNFEDQKHIYEDTIKQKHSEIQRIETDNIGLRVKIQETEDRIKDLLKEYSNQVSNLESKVKVKQDEISNLKNDINDSMKIREEMEKAVDIFKTEINKNAILIQHKDKQSSRWKRMVDEKDTELVNKSNDIEKLEVAIKIMKMKMTVMEEVISKNNTESNDKRNTVRCNRDQSETIAEESEDDSFNMGPQFSDSLYILSYNEQSIANEIDESLSMEANHNAKNGQNYLHHHPQKEQYGRNTENYITCTNIDNHIPYDDADKNNPGGGTSKEDNKLKRKEDNDPNNPSGDVHSNRFGDDNGNLNGGDDSESHDIDNDSDNTKGAGSGGGTEDGGPDADGSDGDVDDGNHNDGVGDSNLNHNGGDPSGDADGDRHNGGTNSEKTYSGGFNGGVETYNLTHTTPEVVLIHQKYISSNNKTPTREKPEYDKTREFSILEKLANIENKMKEYEQRIDHLEEPKSIQPKKTEHTKITFYILGDSHIRYIDEILGEDNELKRKHEIKTNFKPGIGVKQIKQLLPEYINGNTNAVISIGTNDLYKTDTDTFIKEIENICKYFNRTILISTPPQTNQKTNQDIIRLNTRIKHHFKKNKMVEILNTHNFIKNQHLARDGVHLGWKAKRWLASKISHLIQNKETPIQEKQLKISKNNEPLNKSNDKPWDEQFQKWQTQQNERWQQITQLVSGNKSKKQQNQNDYEEMNKNWPTLRPKKKYIENKYEHNGKKGTNVHFFD</sequence>